<dbReference type="InterPro" id="IPR036412">
    <property type="entry name" value="HAD-like_sf"/>
</dbReference>
<name>A0A517N6Q2_9BACT</name>
<gene>
    <name evidence="1" type="ORF">K227x_12010</name>
</gene>
<dbReference type="Proteomes" id="UP000318538">
    <property type="component" value="Chromosome"/>
</dbReference>
<dbReference type="RefSeq" id="WP_145168626.1">
    <property type="nucleotide sequence ID" value="NZ_CP036525.1"/>
</dbReference>
<dbReference type="Gene3D" id="3.40.50.1000">
    <property type="entry name" value="HAD superfamily/HAD-like"/>
    <property type="match status" value="1"/>
</dbReference>
<dbReference type="InterPro" id="IPR051828">
    <property type="entry name" value="HAD-like_hydrolase_domain"/>
</dbReference>
<dbReference type="PANTHER" id="PTHR46191">
    <property type="match status" value="1"/>
</dbReference>
<dbReference type="Pfam" id="PF13419">
    <property type="entry name" value="HAD_2"/>
    <property type="match status" value="1"/>
</dbReference>
<keyword evidence="2" id="KW-1185">Reference proteome</keyword>
<dbReference type="SUPFAM" id="SSF56784">
    <property type="entry name" value="HAD-like"/>
    <property type="match status" value="1"/>
</dbReference>
<proteinExistence type="predicted"/>
<evidence type="ECO:0000313" key="1">
    <source>
        <dbReference type="EMBL" id="QDT02823.1"/>
    </source>
</evidence>
<dbReference type="PANTHER" id="PTHR46191:SF2">
    <property type="entry name" value="HALOACID DEHALOGENASE-LIKE HYDROLASE DOMAIN-CONTAINING PROTEIN 3"/>
    <property type="match status" value="1"/>
</dbReference>
<organism evidence="1 2">
    <name type="scientific">Rubripirellula lacrimiformis</name>
    <dbReference type="NCBI Taxonomy" id="1930273"/>
    <lineage>
        <taxon>Bacteria</taxon>
        <taxon>Pseudomonadati</taxon>
        <taxon>Planctomycetota</taxon>
        <taxon>Planctomycetia</taxon>
        <taxon>Pirellulales</taxon>
        <taxon>Pirellulaceae</taxon>
        <taxon>Rubripirellula</taxon>
    </lineage>
</organism>
<dbReference type="InterPro" id="IPR041492">
    <property type="entry name" value="HAD_2"/>
</dbReference>
<dbReference type="KEGG" id="rlc:K227x_12010"/>
<evidence type="ECO:0000313" key="2">
    <source>
        <dbReference type="Proteomes" id="UP000318538"/>
    </source>
</evidence>
<sequence length="298" mass="32343">MASPASWRQAFLDDRRPMEPTATEVNASLRPLENVRAVIFDVYGTLVISGSGDVGSADSDGDGRDAIMADAIASVWGDSSPDPMPGIEQLQQQIRSTNAARVSDQCPQPEVDIVDVWRHTMADSGVDVTPEDNDRLLRLAASYEAQANPTWPMPGAQKLLSELNTSGIRMGIVSNAQFFSPSLVEDLLDGSSLDQGGFDLNCCVFSNRFRHAKPGPKLFDVLRNGLARVGIAPHEAVYVGNDMLNDIWAASMAGLKTAWFAGDGRSCRPRQNDPRCRSLRPDVVLTDLLQLLSCLQSI</sequence>
<reference evidence="1 2" key="1">
    <citation type="submission" date="2019-02" db="EMBL/GenBank/DDBJ databases">
        <title>Deep-cultivation of Planctomycetes and their phenomic and genomic characterization uncovers novel biology.</title>
        <authorList>
            <person name="Wiegand S."/>
            <person name="Jogler M."/>
            <person name="Boedeker C."/>
            <person name="Pinto D."/>
            <person name="Vollmers J."/>
            <person name="Rivas-Marin E."/>
            <person name="Kohn T."/>
            <person name="Peeters S.H."/>
            <person name="Heuer A."/>
            <person name="Rast P."/>
            <person name="Oberbeckmann S."/>
            <person name="Bunk B."/>
            <person name="Jeske O."/>
            <person name="Meyerdierks A."/>
            <person name="Storesund J.E."/>
            <person name="Kallscheuer N."/>
            <person name="Luecker S."/>
            <person name="Lage O.M."/>
            <person name="Pohl T."/>
            <person name="Merkel B.J."/>
            <person name="Hornburger P."/>
            <person name="Mueller R.-W."/>
            <person name="Bruemmer F."/>
            <person name="Labrenz M."/>
            <person name="Spormann A.M."/>
            <person name="Op den Camp H."/>
            <person name="Overmann J."/>
            <person name="Amann R."/>
            <person name="Jetten M.S.M."/>
            <person name="Mascher T."/>
            <person name="Medema M.H."/>
            <person name="Devos D.P."/>
            <person name="Kaster A.-K."/>
            <person name="Ovreas L."/>
            <person name="Rohde M."/>
            <person name="Galperin M.Y."/>
            <person name="Jogler C."/>
        </authorList>
    </citation>
    <scope>NUCLEOTIDE SEQUENCE [LARGE SCALE GENOMIC DNA]</scope>
    <source>
        <strain evidence="1 2">K22_7</strain>
    </source>
</reference>
<dbReference type="OrthoDB" id="367448at2"/>
<accession>A0A517N6Q2</accession>
<dbReference type="AlphaFoldDB" id="A0A517N6Q2"/>
<protein>
    <submittedName>
        <fullName evidence="1">dUMP phosphatase</fullName>
    </submittedName>
</protein>
<dbReference type="SFLD" id="SFLDG01129">
    <property type="entry name" value="C1.5:_HAD__Beta-PGM__Phosphata"/>
    <property type="match status" value="1"/>
</dbReference>
<dbReference type="EMBL" id="CP036525">
    <property type="protein sequence ID" value="QDT02823.1"/>
    <property type="molecule type" value="Genomic_DNA"/>
</dbReference>
<dbReference type="InterPro" id="IPR023214">
    <property type="entry name" value="HAD_sf"/>
</dbReference>
<dbReference type="SFLD" id="SFLDS00003">
    <property type="entry name" value="Haloacid_Dehalogenase"/>
    <property type="match status" value="1"/>
</dbReference>